<dbReference type="SUPFAM" id="SSF56219">
    <property type="entry name" value="DNase I-like"/>
    <property type="match status" value="1"/>
</dbReference>
<dbReference type="InterPro" id="IPR005135">
    <property type="entry name" value="Endo/exonuclease/phosphatase"/>
</dbReference>
<dbReference type="Pfam" id="PF03372">
    <property type="entry name" value="Exo_endo_phos"/>
    <property type="match status" value="1"/>
</dbReference>
<dbReference type="PANTHER" id="PTHR14859">
    <property type="entry name" value="CALCOFLUOR WHITE HYPERSENSITIVE PROTEIN PRECURSOR"/>
    <property type="match status" value="1"/>
</dbReference>
<dbReference type="EMBL" id="JAAEDH010000003">
    <property type="protein sequence ID" value="MBR0654425.1"/>
    <property type="molecule type" value="Genomic_DNA"/>
</dbReference>
<feature type="domain" description="Endonuclease/exonuclease/phosphatase" evidence="1">
    <location>
        <begin position="53"/>
        <end position="269"/>
    </location>
</feature>
<dbReference type="GO" id="GO:0003824">
    <property type="term" value="F:catalytic activity"/>
    <property type="evidence" value="ECO:0007669"/>
    <property type="project" value="InterPro"/>
</dbReference>
<evidence type="ECO:0000313" key="2">
    <source>
        <dbReference type="EMBL" id="MBR0654425.1"/>
    </source>
</evidence>
<dbReference type="GO" id="GO:0016020">
    <property type="term" value="C:membrane"/>
    <property type="evidence" value="ECO:0007669"/>
    <property type="project" value="GOC"/>
</dbReference>
<sequence>MSQNPPRPPRRARLPEGVRGALHVLEGALTRRHPAPPPPRDGGAAAEASLVVASYNIHRCIGVDRRFDPVRVAAVIEELGADIVALQEADRRFGHRVGLLDLSAIERRTGLMHVPISQTPGGHGWRGNALLVRGGAATLTRRVTLPGAEPRGALIVELALPQGPLRVVTAHLGLLRRHRALQAAHILAELQDAAPMPMLLMGDLNEWRPGVASSLAPLAPLFGPFGPPLPSFPSRKPFLALDRILAHPHGLITAAHVHDSPLARQASDHLPLTARIVLASALSEAA</sequence>
<dbReference type="Gene3D" id="3.60.10.10">
    <property type="entry name" value="Endonuclease/exonuclease/phosphatase"/>
    <property type="match status" value="1"/>
</dbReference>
<dbReference type="AlphaFoldDB" id="A0AAF1K157"/>
<reference evidence="2" key="2">
    <citation type="journal article" date="2021" name="Syst. Appl. Microbiol.">
        <title>Roseomonas hellenica sp. nov., isolated from roots of wild-growing Alkanna tinctoria.</title>
        <authorList>
            <person name="Rat A."/>
            <person name="Naranjo H.D."/>
            <person name="Lebbe L."/>
            <person name="Cnockaert M."/>
            <person name="Krigas N."/>
            <person name="Grigoriadou K."/>
            <person name="Maloupa E."/>
            <person name="Willems A."/>
        </authorList>
    </citation>
    <scope>NUCLEOTIDE SEQUENCE</scope>
    <source>
        <strain evidence="2">LMG 28251</strain>
    </source>
</reference>
<protein>
    <submittedName>
        <fullName evidence="2">EEP domain-containing protein</fullName>
    </submittedName>
</protein>
<reference evidence="2" key="1">
    <citation type="submission" date="2020-01" db="EMBL/GenBank/DDBJ databases">
        <authorList>
            <person name="Rat A."/>
        </authorList>
    </citation>
    <scope>NUCLEOTIDE SEQUENCE</scope>
    <source>
        <strain evidence="2">LMG 28251</strain>
    </source>
</reference>
<proteinExistence type="predicted"/>
<name>A0AAF1K157_9PROT</name>
<evidence type="ECO:0000313" key="3">
    <source>
        <dbReference type="Proteomes" id="UP001196068"/>
    </source>
</evidence>
<comment type="caution">
    <text evidence="2">The sequence shown here is derived from an EMBL/GenBank/DDBJ whole genome shotgun (WGS) entry which is preliminary data.</text>
</comment>
<evidence type="ECO:0000259" key="1">
    <source>
        <dbReference type="Pfam" id="PF03372"/>
    </source>
</evidence>
<gene>
    <name evidence="2" type="ORF">GXW79_04955</name>
</gene>
<keyword evidence="3" id="KW-1185">Reference proteome</keyword>
<dbReference type="RefSeq" id="WP_211873235.1">
    <property type="nucleotide sequence ID" value="NZ_JAAEDH010000003.1"/>
</dbReference>
<dbReference type="InterPro" id="IPR051916">
    <property type="entry name" value="GPI-anchor_lipid_remodeler"/>
</dbReference>
<dbReference type="InterPro" id="IPR036691">
    <property type="entry name" value="Endo/exonu/phosph_ase_sf"/>
</dbReference>
<dbReference type="Proteomes" id="UP001196068">
    <property type="component" value="Unassembled WGS sequence"/>
</dbReference>
<accession>A0AAF1K157</accession>
<dbReference type="PANTHER" id="PTHR14859:SF15">
    <property type="entry name" value="ENDONUCLEASE_EXONUCLEASE_PHOSPHATASE DOMAIN-CONTAINING PROTEIN"/>
    <property type="match status" value="1"/>
</dbReference>
<organism evidence="2 3">
    <name type="scientific">Plastoroseomonas arctica</name>
    <dbReference type="NCBI Taxonomy" id="1509237"/>
    <lineage>
        <taxon>Bacteria</taxon>
        <taxon>Pseudomonadati</taxon>
        <taxon>Pseudomonadota</taxon>
        <taxon>Alphaproteobacteria</taxon>
        <taxon>Acetobacterales</taxon>
        <taxon>Acetobacteraceae</taxon>
        <taxon>Plastoroseomonas</taxon>
    </lineage>
</organism>
<dbReference type="GO" id="GO:0006506">
    <property type="term" value="P:GPI anchor biosynthetic process"/>
    <property type="evidence" value="ECO:0007669"/>
    <property type="project" value="TreeGrafter"/>
</dbReference>